<name>A0A7J8VJ22_9ROSI</name>
<accession>A0A7J8VJ22</accession>
<evidence type="ECO:0000313" key="1">
    <source>
        <dbReference type="EMBL" id="MBA0662781.1"/>
    </source>
</evidence>
<dbReference type="Proteomes" id="UP000593573">
    <property type="component" value="Unassembled WGS sequence"/>
</dbReference>
<reference evidence="1 2" key="1">
    <citation type="journal article" date="2019" name="Genome Biol. Evol.">
        <title>Insights into the evolution of the New World diploid cottons (Gossypium, subgenus Houzingenia) based on genome sequencing.</title>
        <authorList>
            <person name="Grover C.E."/>
            <person name="Arick M.A. 2nd"/>
            <person name="Thrash A."/>
            <person name="Conover J.L."/>
            <person name="Sanders W.S."/>
            <person name="Peterson D.G."/>
            <person name="Frelichowski J.E."/>
            <person name="Scheffler J.A."/>
            <person name="Scheffler B.E."/>
            <person name="Wendel J.F."/>
        </authorList>
    </citation>
    <scope>NUCLEOTIDE SEQUENCE [LARGE SCALE GENOMIC DNA]</scope>
    <source>
        <strain evidence="1">57</strain>
        <tissue evidence="1">Leaf</tissue>
    </source>
</reference>
<proteinExistence type="predicted"/>
<sequence length="194" mass="22078">MTSLAIMSLHVSVEYPVTYNCTYISFSEWGHILEDEIRLVVAKRWKEMEGVSSAALSYLQQYMLKLNYAERDLKSVEASDLCFVGKLLSQKVINFATMVTTRLSLWKPLQGASIKSIGDAELYLIHFSHMIDMEEIIFGGTWPPYSSAFKRGKYEGCGILAHRFLGSCTRLAAEDCFRKSSEESRECNGKILRF</sequence>
<evidence type="ECO:0000313" key="2">
    <source>
        <dbReference type="Proteomes" id="UP000593573"/>
    </source>
</evidence>
<organism evidence="1 2">
    <name type="scientific">Gossypium klotzschianum</name>
    <dbReference type="NCBI Taxonomy" id="34286"/>
    <lineage>
        <taxon>Eukaryota</taxon>
        <taxon>Viridiplantae</taxon>
        <taxon>Streptophyta</taxon>
        <taxon>Embryophyta</taxon>
        <taxon>Tracheophyta</taxon>
        <taxon>Spermatophyta</taxon>
        <taxon>Magnoliopsida</taxon>
        <taxon>eudicotyledons</taxon>
        <taxon>Gunneridae</taxon>
        <taxon>Pentapetalae</taxon>
        <taxon>rosids</taxon>
        <taxon>malvids</taxon>
        <taxon>Malvales</taxon>
        <taxon>Malvaceae</taxon>
        <taxon>Malvoideae</taxon>
        <taxon>Gossypium</taxon>
    </lineage>
</organism>
<protein>
    <submittedName>
        <fullName evidence="1">Uncharacterized protein</fullName>
    </submittedName>
</protein>
<keyword evidence="2" id="KW-1185">Reference proteome</keyword>
<dbReference type="OrthoDB" id="10285329at2759"/>
<comment type="caution">
    <text evidence="1">The sequence shown here is derived from an EMBL/GenBank/DDBJ whole genome shotgun (WGS) entry which is preliminary data.</text>
</comment>
<dbReference type="EMBL" id="JABFAB010000010">
    <property type="protein sequence ID" value="MBA0662781.1"/>
    <property type="molecule type" value="Genomic_DNA"/>
</dbReference>
<gene>
    <name evidence="1" type="ORF">Goklo_006854</name>
</gene>
<dbReference type="AlphaFoldDB" id="A0A7J8VJ22"/>